<protein>
    <recommendedName>
        <fullName evidence="6">GDT1 family protein</fullName>
    </recommendedName>
</protein>
<organism evidence="7 8">
    <name type="scientific">Acrobeloides nanus</name>
    <dbReference type="NCBI Taxonomy" id="290746"/>
    <lineage>
        <taxon>Eukaryota</taxon>
        <taxon>Metazoa</taxon>
        <taxon>Ecdysozoa</taxon>
        <taxon>Nematoda</taxon>
        <taxon>Chromadorea</taxon>
        <taxon>Rhabditida</taxon>
        <taxon>Tylenchina</taxon>
        <taxon>Cephalobomorpha</taxon>
        <taxon>Cephaloboidea</taxon>
        <taxon>Cephalobidae</taxon>
        <taxon>Acrobeloides</taxon>
    </lineage>
</organism>
<comment type="caution">
    <text evidence="6">Lacks conserved residue(s) required for the propagation of feature annotation.</text>
</comment>
<dbReference type="WBParaSite" id="ACRNAN_Path_1233.g4814.t1">
    <property type="protein sequence ID" value="ACRNAN_Path_1233.g4814.t1"/>
    <property type="gene ID" value="ACRNAN_Path_1233.g4814"/>
</dbReference>
<comment type="similarity">
    <text evidence="2 6">Belongs to the GDT1 family.</text>
</comment>
<keyword evidence="7" id="KW-1185">Reference proteome</keyword>
<evidence type="ECO:0000256" key="3">
    <source>
        <dbReference type="ARBA" id="ARBA00022692"/>
    </source>
</evidence>
<dbReference type="PANTHER" id="PTHR12608">
    <property type="entry name" value="TRANSMEMBRANE PROTEIN HTP-1 RELATED"/>
    <property type="match status" value="1"/>
</dbReference>
<name>A0A914BXM9_9BILA</name>
<keyword evidence="4 6" id="KW-1133">Transmembrane helix</keyword>
<proteinExistence type="inferred from homology"/>
<evidence type="ECO:0000256" key="1">
    <source>
        <dbReference type="ARBA" id="ARBA00004141"/>
    </source>
</evidence>
<evidence type="ECO:0000313" key="8">
    <source>
        <dbReference type="WBParaSite" id="ACRNAN_Path_1233.g4814.t1"/>
    </source>
</evidence>
<evidence type="ECO:0000256" key="6">
    <source>
        <dbReference type="RuleBase" id="RU365102"/>
    </source>
</evidence>
<dbReference type="GO" id="GO:0032468">
    <property type="term" value="P:Golgi calcium ion homeostasis"/>
    <property type="evidence" value="ECO:0007669"/>
    <property type="project" value="TreeGrafter"/>
</dbReference>
<sequence length="88" mass="10219">MSMRYSKSEVFSGAMAANIFMAIISALIGSFAQIIPRKIVAYISTIIFGIFGLKMILEAYKMKPNKFEHEYKEAEEEIRKDKNWFKEK</sequence>
<dbReference type="Proteomes" id="UP000887540">
    <property type="component" value="Unplaced"/>
</dbReference>
<feature type="transmembrane region" description="Helical" evidence="6">
    <location>
        <begin position="39"/>
        <end position="57"/>
    </location>
</feature>
<dbReference type="GO" id="GO:0005794">
    <property type="term" value="C:Golgi apparatus"/>
    <property type="evidence" value="ECO:0007669"/>
    <property type="project" value="TreeGrafter"/>
</dbReference>
<dbReference type="GO" id="GO:0016020">
    <property type="term" value="C:membrane"/>
    <property type="evidence" value="ECO:0007669"/>
    <property type="project" value="UniProtKB-SubCell"/>
</dbReference>
<accession>A0A914BXM9</accession>
<dbReference type="PANTHER" id="PTHR12608:SF1">
    <property type="entry name" value="TRANSMEMBRANE PROTEIN 165"/>
    <property type="match status" value="1"/>
</dbReference>
<dbReference type="GO" id="GO:0032472">
    <property type="term" value="P:Golgi calcium ion transport"/>
    <property type="evidence" value="ECO:0007669"/>
    <property type="project" value="TreeGrafter"/>
</dbReference>
<dbReference type="InterPro" id="IPR001727">
    <property type="entry name" value="GDT1-like"/>
</dbReference>
<dbReference type="GO" id="GO:0015085">
    <property type="term" value="F:calcium ion transmembrane transporter activity"/>
    <property type="evidence" value="ECO:0007669"/>
    <property type="project" value="TreeGrafter"/>
</dbReference>
<evidence type="ECO:0000256" key="5">
    <source>
        <dbReference type="ARBA" id="ARBA00023136"/>
    </source>
</evidence>
<keyword evidence="3 6" id="KW-0812">Transmembrane</keyword>
<dbReference type="GO" id="GO:0005384">
    <property type="term" value="F:manganese ion transmembrane transporter activity"/>
    <property type="evidence" value="ECO:0007669"/>
    <property type="project" value="TreeGrafter"/>
</dbReference>
<dbReference type="AlphaFoldDB" id="A0A914BXM9"/>
<feature type="transmembrane region" description="Helical" evidence="6">
    <location>
        <begin position="12"/>
        <end position="33"/>
    </location>
</feature>
<comment type="subcellular location">
    <subcellularLocation>
        <location evidence="1 6">Membrane</location>
        <topology evidence="1 6">Multi-pass membrane protein</topology>
    </subcellularLocation>
</comment>
<evidence type="ECO:0000256" key="4">
    <source>
        <dbReference type="ARBA" id="ARBA00022989"/>
    </source>
</evidence>
<dbReference type="Pfam" id="PF01169">
    <property type="entry name" value="GDT1"/>
    <property type="match status" value="1"/>
</dbReference>
<evidence type="ECO:0000313" key="7">
    <source>
        <dbReference type="Proteomes" id="UP000887540"/>
    </source>
</evidence>
<keyword evidence="5 6" id="KW-0472">Membrane</keyword>
<evidence type="ECO:0000256" key="2">
    <source>
        <dbReference type="ARBA" id="ARBA00009190"/>
    </source>
</evidence>
<reference evidence="8" key="1">
    <citation type="submission" date="2022-11" db="UniProtKB">
        <authorList>
            <consortium name="WormBaseParasite"/>
        </authorList>
    </citation>
    <scope>IDENTIFICATION</scope>
</reference>